<feature type="signal peptide" evidence="1">
    <location>
        <begin position="1"/>
        <end position="47"/>
    </location>
</feature>
<organism evidence="2 3">
    <name type="scientific">Schleiferilactobacillus perolens DSM 12744</name>
    <dbReference type="NCBI Taxonomy" id="1423792"/>
    <lineage>
        <taxon>Bacteria</taxon>
        <taxon>Bacillati</taxon>
        <taxon>Bacillota</taxon>
        <taxon>Bacilli</taxon>
        <taxon>Lactobacillales</taxon>
        <taxon>Lactobacillaceae</taxon>
        <taxon>Schleiferilactobacillus</taxon>
    </lineage>
</organism>
<evidence type="ECO:0000313" key="2">
    <source>
        <dbReference type="EMBL" id="KRL12525.1"/>
    </source>
</evidence>
<dbReference type="STRING" id="1423792.FD09_GL002843"/>
<dbReference type="EMBL" id="AZEC01000007">
    <property type="protein sequence ID" value="KRL12525.1"/>
    <property type="molecule type" value="Genomic_DNA"/>
</dbReference>
<reference evidence="2 3" key="1">
    <citation type="journal article" date="2015" name="Genome Announc.">
        <title>Expanding the biotechnology potential of lactobacilli through comparative genomics of 213 strains and associated genera.</title>
        <authorList>
            <person name="Sun Z."/>
            <person name="Harris H.M."/>
            <person name="McCann A."/>
            <person name="Guo C."/>
            <person name="Argimon S."/>
            <person name="Zhang W."/>
            <person name="Yang X."/>
            <person name="Jeffery I.B."/>
            <person name="Cooney J.C."/>
            <person name="Kagawa T.F."/>
            <person name="Liu W."/>
            <person name="Song Y."/>
            <person name="Salvetti E."/>
            <person name="Wrobel A."/>
            <person name="Rasinkangas P."/>
            <person name="Parkhill J."/>
            <person name="Rea M.C."/>
            <person name="O'Sullivan O."/>
            <person name="Ritari J."/>
            <person name="Douillard F.P."/>
            <person name="Paul Ross R."/>
            <person name="Yang R."/>
            <person name="Briner A.E."/>
            <person name="Felis G.E."/>
            <person name="de Vos W.M."/>
            <person name="Barrangou R."/>
            <person name="Klaenhammer T.R."/>
            <person name="Caufield P.W."/>
            <person name="Cui Y."/>
            <person name="Zhang H."/>
            <person name="O'Toole P.W."/>
        </authorList>
    </citation>
    <scope>NUCLEOTIDE SEQUENCE [LARGE SCALE GENOMIC DNA]</scope>
    <source>
        <strain evidence="2 3">DSM 12744</strain>
    </source>
</reference>
<comment type="caution">
    <text evidence="2">The sequence shown here is derived from an EMBL/GenBank/DDBJ whole genome shotgun (WGS) entry which is preliminary data.</text>
</comment>
<protein>
    <recommendedName>
        <fullName evidence="4">Surface layer protein A domain-containing protein</fullName>
    </recommendedName>
</protein>
<dbReference type="Proteomes" id="UP000051330">
    <property type="component" value="Unassembled WGS sequence"/>
</dbReference>
<feature type="chain" id="PRO_5006408052" description="Surface layer protein A domain-containing protein" evidence="1">
    <location>
        <begin position="48"/>
        <end position="275"/>
    </location>
</feature>
<accession>A0A0R1MWA4</accession>
<dbReference type="PATRIC" id="fig|1423792.3.peg.2915"/>
<evidence type="ECO:0000313" key="3">
    <source>
        <dbReference type="Proteomes" id="UP000051330"/>
    </source>
</evidence>
<proteinExistence type="predicted"/>
<keyword evidence="1" id="KW-0732">Signal</keyword>
<name>A0A0R1MWA4_9LACO</name>
<evidence type="ECO:0000256" key="1">
    <source>
        <dbReference type="SAM" id="SignalP"/>
    </source>
</evidence>
<gene>
    <name evidence="2" type="ORF">FD09_GL002843</name>
</gene>
<sequence>MIVTERLQKCFSCHKGDLAMKKSLIVLFSAALLGLGAATFSAQPAVAATHNVTRTNPTDNDISHSDFGVVTVGPRAAMLYTDHQLTKAANRTLPAGSQWRYTVRGIQNYSDGSTKVWSYRVGTNLWLPASESSVLSYQPGFSIYHHDIVQVLKGGAPVYSDIALQHTTGRKLPAGSQWQFGRALINDGGQLYGYQVGGNEFVAASNTTLVQRRGIFTVGHASAFTINSGRVVGRQLAGGSRWQTNRIVYMHGGFYYQVATDLYIGAIAGTWTPSK</sequence>
<evidence type="ECO:0008006" key="4">
    <source>
        <dbReference type="Google" id="ProtNLM"/>
    </source>
</evidence>
<keyword evidence="3" id="KW-1185">Reference proteome</keyword>
<dbReference type="AlphaFoldDB" id="A0A0R1MWA4"/>